<feature type="domain" description="PF0610-like winged HTH N-terminal" evidence="1">
    <location>
        <begin position="7"/>
        <end position="55"/>
    </location>
</feature>
<dbReference type="AlphaFoldDB" id="A0A328F9L1"/>
<dbReference type="InterPro" id="IPR036390">
    <property type="entry name" value="WH_DNA-bd_sf"/>
</dbReference>
<evidence type="ECO:0000313" key="5">
    <source>
        <dbReference type="Proteomes" id="UP000293902"/>
    </source>
</evidence>
<dbReference type="InterPro" id="IPR049159">
    <property type="entry name" value="PF0610-like_wHTH_N"/>
</dbReference>
<sequence>MNERTQTIRQEIINHLENGPMTLRDISQSVGIMEKDVAHHLEFIDKTVRTQKKRILMEAYYCLNCGFEFKNRKKFKKPGKCPSCRDGRIAPTVFWIES</sequence>
<dbReference type="RefSeq" id="WP_111958732.1">
    <property type="nucleotide sequence ID" value="NZ_CP036313.1"/>
</dbReference>
<dbReference type="InterPro" id="IPR038767">
    <property type="entry name" value="PF0610-like"/>
</dbReference>
<gene>
    <name evidence="3" type="ORF">DO021_16680</name>
    <name evidence="2" type="ORF">EYB58_18305</name>
</gene>
<name>A0A328F9L1_9BACT</name>
<evidence type="ECO:0000259" key="1">
    <source>
        <dbReference type="Pfam" id="PF21476"/>
    </source>
</evidence>
<dbReference type="Pfam" id="PF21476">
    <property type="entry name" value="PF0610-like_N"/>
    <property type="match status" value="1"/>
</dbReference>
<dbReference type="InterPro" id="IPR036388">
    <property type="entry name" value="WH-like_DNA-bd_sf"/>
</dbReference>
<evidence type="ECO:0000313" key="4">
    <source>
        <dbReference type="Proteomes" id="UP000248798"/>
    </source>
</evidence>
<dbReference type="PANTHER" id="PTHR40663">
    <property type="match status" value="1"/>
</dbReference>
<dbReference type="SUPFAM" id="SSF46785">
    <property type="entry name" value="Winged helix' DNA-binding domain"/>
    <property type="match status" value="1"/>
</dbReference>
<dbReference type="Gene3D" id="1.10.10.10">
    <property type="entry name" value="Winged helix-like DNA-binding domain superfamily/Winged helix DNA-binding domain"/>
    <property type="match status" value="1"/>
</dbReference>
<evidence type="ECO:0000313" key="3">
    <source>
        <dbReference type="EMBL" id="RAM00896.1"/>
    </source>
</evidence>
<dbReference type="Proteomes" id="UP000293902">
    <property type="component" value="Chromosome"/>
</dbReference>
<dbReference type="PANTHER" id="PTHR40663:SF2">
    <property type="entry name" value="TRANSCRIPTIONAL REGULATOR"/>
    <property type="match status" value="1"/>
</dbReference>
<dbReference type="OrthoDB" id="5422482at2"/>
<keyword evidence="5" id="KW-1185">Reference proteome</keyword>
<dbReference type="EMBL" id="QLNI01000036">
    <property type="protein sequence ID" value="RAM00896.1"/>
    <property type="molecule type" value="Genomic_DNA"/>
</dbReference>
<evidence type="ECO:0000313" key="2">
    <source>
        <dbReference type="EMBL" id="QBH14701.1"/>
    </source>
</evidence>
<reference evidence="2 5" key="2">
    <citation type="submission" date="2019-02" db="EMBL/GenBank/DDBJ databases">
        <title>Complete genome sequence of Desulfobacter hydrogenophilus AcRS1.</title>
        <authorList>
            <person name="Marietou A."/>
            <person name="Lund M.B."/>
            <person name="Marshall I.P.G."/>
            <person name="Schreiber L."/>
            <person name="Jorgensen B."/>
        </authorList>
    </citation>
    <scope>NUCLEOTIDE SEQUENCE [LARGE SCALE GENOMIC DNA]</scope>
    <source>
        <strain evidence="2 5">AcRS1</strain>
    </source>
</reference>
<protein>
    <submittedName>
        <fullName evidence="2 3">Transcriptional regulator</fullName>
    </submittedName>
</protein>
<organism evidence="3 4">
    <name type="scientific">Desulfobacter hydrogenophilus</name>
    <dbReference type="NCBI Taxonomy" id="2291"/>
    <lineage>
        <taxon>Bacteria</taxon>
        <taxon>Pseudomonadati</taxon>
        <taxon>Thermodesulfobacteriota</taxon>
        <taxon>Desulfobacteria</taxon>
        <taxon>Desulfobacterales</taxon>
        <taxon>Desulfobacteraceae</taxon>
        <taxon>Desulfobacter</taxon>
    </lineage>
</organism>
<dbReference type="Proteomes" id="UP000248798">
    <property type="component" value="Unassembled WGS sequence"/>
</dbReference>
<accession>A0A328F9L1</accession>
<dbReference type="EMBL" id="CP036313">
    <property type="protein sequence ID" value="QBH14701.1"/>
    <property type="molecule type" value="Genomic_DNA"/>
</dbReference>
<proteinExistence type="predicted"/>
<reference evidence="3 4" key="1">
    <citation type="submission" date="2018-06" db="EMBL/GenBank/DDBJ databases">
        <title>Complete Genome Sequence of Desulfobacter hydrogenophilus (DSM3380).</title>
        <authorList>
            <person name="Marietou A."/>
            <person name="Schreiber L."/>
            <person name="Marshall I."/>
            <person name="Jorgensen B."/>
        </authorList>
    </citation>
    <scope>NUCLEOTIDE SEQUENCE [LARGE SCALE GENOMIC DNA]</scope>
    <source>
        <strain evidence="3 4">DSM 3380</strain>
    </source>
</reference>